<keyword evidence="2" id="KW-1185">Reference proteome</keyword>
<evidence type="ECO:0000313" key="1">
    <source>
        <dbReference type="EMBL" id="KAF7808380.1"/>
    </source>
</evidence>
<proteinExistence type="predicted"/>
<organism evidence="1 2">
    <name type="scientific">Senna tora</name>
    <dbReference type="NCBI Taxonomy" id="362788"/>
    <lineage>
        <taxon>Eukaryota</taxon>
        <taxon>Viridiplantae</taxon>
        <taxon>Streptophyta</taxon>
        <taxon>Embryophyta</taxon>
        <taxon>Tracheophyta</taxon>
        <taxon>Spermatophyta</taxon>
        <taxon>Magnoliopsida</taxon>
        <taxon>eudicotyledons</taxon>
        <taxon>Gunneridae</taxon>
        <taxon>Pentapetalae</taxon>
        <taxon>rosids</taxon>
        <taxon>fabids</taxon>
        <taxon>Fabales</taxon>
        <taxon>Fabaceae</taxon>
        <taxon>Caesalpinioideae</taxon>
        <taxon>Cassia clade</taxon>
        <taxon>Senna</taxon>
    </lineage>
</organism>
<dbReference type="AlphaFoldDB" id="A0A834SSZ9"/>
<accession>A0A834SSZ9</accession>
<evidence type="ECO:0000313" key="2">
    <source>
        <dbReference type="Proteomes" id="UP000634136"/>
    </source>
</evidence>
<protein>
    <submittedName>
        <fullName evidence="1">Uncharacterized protein</fullName>
    </submittedName>
</protein>
<name>A0A834SSZ9_9FABA</name>
<gene>
    <name evidence="1" type="ORF">G2W53_035123</name>
</gene>
<reference evidence="1" key="1">
    <citation type="submission" date="2020-09" db="EMBL/GenBank/DDBJ databases">
        <title>Genome-Enabled Discovery of Anthraquinone Biosynthesis in Senna tora.</title>
        <authorList>
            <person name="Kang S.-H."/>
            <person name="Pandey R.P."/>
            <person name="Lee C.-M."/>
            <person name="Sim J.-S."/>
            <person name="Jeong J.-T."/>
            <person name="Choi B.-S."/>
            <person name="Jung M."/>
            <person name="Ginzburg D."/>
            <person name="Zhao K."/>
            <person name="Won S.Y."/>
            <person name="Oh T.-J."/>
            <person name="Yu Y."/>
            <person name="Kim N.-H."/>
            <person name="Lee O.R."/>
            <person name="Lee T.-H."/>
            <person name="Bashyal P."/>
            <person name="Kim T.-S."/>
            <person name="Lee W.-H."/>
            <person name="Kawkins C."/>
            <person name="Kim C.-K."/>
            <person name="Kim J.S."/>
            <person name="Ahn B.O."/>
            <person name="Rhee S.Y."/>
            <person name="Sohng J.K."/>
        </authorList>
    </citation>
    <scope>NUCLEOTIDE SEQUENCE</scope>
    <source>
        <tissue evidence="1">Leaf</tissue>
    </source>
</reference>
<dbReference type="Proteomes" id="UP000634136">
    <property type="component" value="Unassembled WGS sequence"/>
</dbReference>
<sequence>MALICPTSVKSSAGLELAYGSEFYPRVQKSL</sequence>
<dbReference type="EMBL" id="JAAIUW010000011">
    <property type="protein sequence ID" value="KAF7808380.1"/>
    <property type="molecule type" value="Genomic_DNA"/>
</dbReference>
<comment type="caution">
    <text evidence="1">The sequence shown here is derived from an EMBL/GenBank/DDBJ whole genome shotgun (WGS) entry which is preliminary data.</text>
</comment>